<keyword evidence="2" id="KW-0677">Repeat</keyword>
<dbReference type="AlphaFoldDB" id="A0A8E2B149"/>
<dbReference type="EMBL" id="KV722431">
    <property type="protein sequence ID" value="OCH89265.1"/>
    <property type="molecule type" value="Genomic_DNA"/>
</dbReference>
<dbReference type="PRINTS" id="PR00320">
    <property type="entry name" value="GPROTEINBRPT"/>
</dbReference>
<dbReference type="SUPFAM" id="SSF50978">
    <property type="entry name" value="WD40 repeat-like"/>
    <property type="match status" value="1"/>
</dbReference>
<evidence type="ECO:0000313" key="7">
    <source>
        <dbReference type="EMBL" id="OCH89265.1"/>
    </source>
</evidence>
<feature type="repeat" description="WD" evidence="3">
    <location>
        <begin position="931"/>
        <end position="972"/>
    </location>
</feature>
<feature type="domain" description="Nephrocystin 3-like N-terminal" evidence="6">
    <location>
        <begin position="356"/>
        <end position="521"/>
    </location>
</feature>
<evidence type="ECO:0000259" key="6">
    <source>
        <dbReference type="Pfam" id="PF24883"/>
    </source>
</evidence>
<keyword evidence="8" id="KW-1185">Reference proteome</keyword>
<dbReference type="InterPro" id="IPR019775">
    <property type="entry name" value="WD40_repeat_CS"/>
</dbReference>
<dbReference type="SUPFAM" id="SSF52540">
    <property type="entry name" value="P-loop containing nucleoside triphosphate hydrolases"/>
    <property type="match status" value="1"/>
</dbReference>
<dbReference type="SMART" id="SM00320">
    <property type="entry name" value="WD40"/>
    <property type="match status" value="3"/>
</dbReference>
<feature type="region of interest" description="Disordered" evidence="5">
    <location>
        <begin position="1"/>
        <end position="22"/>
    </location>
</feature>
<protein>
    <submittedName>
        <fullName evidence="7">WD40 repeat-like protein</fullName>
    </submittedName>
</protein>
<dbReference type="Gene3D" id="3.40.50.300">
    <property type="entry name" value="P-loop containing nucleotide triphosphate hydrolases"/>
    <property type="match status" value="1"/>
</dbReference>
<dbReference type="PANTHER" id="PTHR22847:SF637">
    <property type="entry name" value="WD REPEAT DOMAIN 5B"/>
    <property type="match status" value="1"/>
</dbReference>
<dbReference type="GO" id="GO:1990234">
    <property type="term" value="C:transferase complex"/>
    <property type="evidence" value="ECO:0007669"/>
    <property type="project" value="UniProtKB-ARBA"/>
</dbReference>
<dbReference type="Gene3D" id="2.130.10.10">
    <property type="entry name" value="YVTN repeat-like/Quinoprotein amine dehydrogenase"/>
    <property type="match status" value="1"/>
</dbReference>
<gene>
    <name evidence="7" type="ORF">OBBRIDRAFT_835965</name>
</gene>
<proteinExistence type="predicted"/>
<name>A0A8E2B149_9APHY</name>
<evidence type="ECO:0000256" key="2">
    <source>
        <dbReference type="ARBA" id="ARBA00022737"/>
    </source>
</evidence>
<feature type="non-terminal residue" evidence="7">
    <location>
        <position position="1053"/>
    </location>
</feature>
<accession>A0A8E2B149</accession>
<keyword evidence="4" id="KW-0175">Coiled coil</keyword>
<dbReference type="InterPro" id="IPR027417">
    <property type="entry name" value="P-loop_NTPase"/>
</dbReference>
<dbReference type="PROSITE" id="PS00678">
    <property type="entry name" value="WD_REPEATS_1"/>
    <property type="match status" value="3"/>
</dbReference>
<feature type="repeat" description="WD" evidence="3">
    <location>
        <begin position="974"/>
        <end position="1015"/>
    </location>
</feature>
<evidence type="ECO:0000256" key="5">
    <source>
        <dbReference type="SAM" id="MobiDB-lite"/>
    </source>
</evidence>
<evidence type="ECO:0000256" key="1">
    <source>
        <dbReference type="ARBA" id="ARBA00022574"/>
    </source>
</evidence>
<evidence type="ECO:0000256" key="4">
    <source>
        <dbReference type="SAM" id="Coils"/>
    </source>
</evidence>
<evidence type="ECO:0000256" key="3">
    <source>
        <dbReference type="PROSITE-ProRule" id="PRU00221"/>
    </source>
</evidence>
<sequence length="1053" mass="117723">MASETPSAAQTSTHDPGSDEQASVTISLKAIQVNLKPRARNCLMKISPHDSTISCTIDSNTEERTFSAVKQTVFTWQLESPREIPSGKLLKICWKATGKPRIEVTLRYEEIVKRVEKGHGGVREHAVPCTHKRGEVKVTLTSTWHRDMQKEDMRDANEIASQRKSVLDSLGRSKDIVKAVIDVGKAFGGFNPAVQAVFGCLDAVYTRLENQDKENGDVLDLITNMSDVVAYTFDVDQFATHEQLKIAIDDMKKLMQETVDVIMNREQGSNASFWAILTSKDQPKVDELKSKFVRFKQKFDRGLSVQSAISIDYVRKRVKNILSTQEYDRYLEKLDPKYAKMDPPRCLQDTRKDILSEITSWTNDFGTSNVLWIHAYPGAGKSTIAYTIADQLRRSHRLGVIFAFDRKSVTSPSVLWRMISYKLACEYPTCRDDIISKLKSGILDNATATDIFRQLVLEPLQRCSGSPMDIPQGRLPVIVIDALDECGGLSNWNSQSRRDVLSHIAEWAKLPREFKLIVTSRFEEDIRSALSAIDPKQLIIPTGNAVDDHSNKDIRQYIDHRFANMAGRPSAPEDWPGKDVAEDLTRRACGIFIWAATALNYIEIVPDDERVRDVRDGLLPVGDVHALYQQVLVGSFSRWSDRERAIVMDLLGAIAVVQIPLTEAEFACLLDMRPSMVKNICTKLRPVLDGGDVLRFSHPSFVDFLIHREKMLIGKSAYGTDSDSDIFQIEPTASHYRLAESSFRCMNAKLRFNMCNIESSFLRNEALPLHQIDDAISCPLKYACRFWGFHLQYVPQQMEPDLLLVIAAATFIKEKLLFWLEALSVLGAVNTAALALESLSDQLKNIKSESTDEKIQDIDIEDLRKLVRDAIRFTRYFAPVMAQSAPHVYMSSLAFTPTSSSIGHIYKPRIKNIIRLKCGQLADWPAEEVIIDEHKGAVRSVAFSPDGKHVVSGSNDKTICIWDAATGKSVMAPLEEHRGSVTSVAFSPDGKHVVSGSSDTTIRIWDAATGKSVMAPLEGHQYSVTSVAFSPDGKHVVSGSGDTTIRIWDAATG</sequence>
<keyword evidence="1 3" id="KW-0853">WD repeat</keyword>
<feature type="repeat" description="WD" evidence="3">
    <location>
        <begin position="1017"/>
        <end position="1053"/>
    </location>
</feature>
<dbReference type="Pfam" id="PF00400">
    <property type="entry name" value="WD40"/>
    <property type="match status" value="3"/>
</dbReference>
<dbReference type="InterPro" id="IPR015943">
    <property type="entry name" value="WD40/YVTN_repeat-like_dom_sf"/>
</dbReference>
<dbReference type="Pfam" id="PF24883">
    <property type="entry name" value="NPHP3_N"/>
    <property type="match status" value="1"/>
</dbReference>
<dbReference type="OrthoDB" id="538223at2759"/>
<dbReference type="PANTHER" id="PTHR22847">
    <property type="entry name" value="WD40 REPEAT PROTEIN"/>
    <property type="match status" value="1"/>
</dbReference>
<dbReference type="CDD" id="cd00200">
    <property type="entry name" value="WD40"/>
    <property type="match status" value="1"/>
</dbReference>
<feature type="coiled-coil region" evidence="4">
    <location>
        <begin position="829"/>
        <end position="856"/>
    </location>
</feature>
<reference evidence="7 8" key="1">
    <citation type="submission" date="2016-07" db="EMBL/GenBank/DDBJ databases">
        <title>Draft genome of the white-rot fungus Obba rivulosa 3A-2.</title>
        <authorList>
            <consortium name="DOE Joint Genome Institute"/>
            <person name="Miettinen O."/>
            <person name="Riley R."/>
            <person name="Acob R."/>
            <person name="Barry K."/>
            <person name="Cullen D."/>
            <person name="De Vries R."/>
            <person name="Hainaut M."/>
            <person name="Hatakka A."/>
            <person name="Henrissat B."/>
            <person name="Hilden K."/>
            <person name="Kuo R."/>
            <person name="Labutti K."/>
            <person name="Lipzen A."/>
            <person name="Makela M.R."/>
            <person name="Sandor L."/>
            <person name="Spatafora J.W."/>
            <person name="Grigoriev I.V."/>
            <person name="Hibbett D.S."/>
        </authorList>
    </citation>
    <scope>NUCLEOTIDE SEQUENCE [LARGE SCALE GENOMIC DNA]</scope>
    <source>
        <strain evidence="7 8">3A-2</strain>
    </source>
</reference>
<dbReference type="PROSITE" id="PS50082">
    <property type="entry name" value="WD_REPEATS_2"/>
    <property type="match status" value="3"/>
</dbReference>
<dbReference type="Proteomes" id="UP000250043">
    <property type="component" value="Unassembled WGS sequence"/>
</dbReference>
<evidence type="ECO:0000313" key="8">
    <source>
        <dbReference type="Proteomes" id="UP000250043"/>
    </source>
</evidence>
<dbReference type="InterPro" id="IPR036322">
    <property type="entry name" value="WD40_repeat_dom_sf"/>
</dbReference>
<dbReference type="InterPro" id="IPR020472">
    <property type="entry name" value="WD40_PAC1"/>
</dbReference>
<dbReference type="PROSITE" id="PS50294">
    <property type="entry name" value="WD_REPEATS_REGION"/>
    <property type="match status" value="3"/>
</dbReference>
<dbReference type="InterPro" id="IPR056884">
    <property type="entry name" value="NPHP3-like_N"/>
</dbReference>
<organism evidence="7 8">
    <name type="scientific">Obba rivulosa</name>
    <dbReference type="NCBI Taxonomy" id="1052685"/>
    <lineage>
        <taxon>Eukaryota</taxon>
        <taxon>Fungi</taxon>
        <taxon>Dikarya</taxon>
        <taxon>Basidiomycota</taxon>
        <taxon>Agaricomycotina</taxon>
        <taxon>Agaricomycetes</taxon>
        <taxon>Polyporales</taxon>
        <taxon>Gelatoporiaceae</taxon>
        <taxon>Obba</taxon>
    </lineage>
</organism>
<dbReference type="InterPro" id="IPR001680">
    <property type="entry name" value="WD40_rpt"/>
</dbReference>